<evidence type="ECO:0000313" key="2">
    <source>
        <dbReference type="EMBL" id="KAF2451668.1"/>
    </source>
</evidence>
<keyword evidence="3" id="KW-1185">Reference proteome</keyword>
<organism evidence="2 3">
    <name type="scientific">Karstenula rhodostoma CBS 690.94</name>
    <dbReference type="NCBI Taxonomy" id="1392251"/>
    <lineage>
        <taxon>Eukaryota</taxon>
        <taxon>Fungi</taxon>
        <taxon>Dikarya</taxon>
        <taxon>Ascomycota</taxon>
        <taxon>Pezizomycotina</taxon>
        <taxon>Dothideomycetes</taxon>
        <taxon>Pleosporomycetidae</taxon>
        <taxon>Pleosporales</taxon>
        <taxon>Massarineae</taxon>
        <taxon>Didymosphaeriaceae</taxon>
        <taxon>Karstenula</taxon>
    </lineage>
</organism>
<evidence type="ECO:0000256" key="1">
    <source>
        <dbReference type="SAM" id="MobiDB-lite"/>
    </source>
</evidence>
<sequence length="201" mass="22186">MDHPPSIEDPYAVFEQLTADPYLSQLSPLPPTPHSARAPSFPPAPQPISQPAAQPDGNFVFHHPNGPNQANGGLNQASQKRYPEFSSTATAHTSLLSTLRRHLVAILRSRIPAANEDIANPILGEAFAGPLTTRVWRIVYELVDLEGVVPKGAMEMEELKRRLVRELVGCVPWYAGMDGWWEAGRLVEDLWPAGEVWVGRQ</sequence>
<feature type="region of interest" description="Disordered" evidence="1">
    <location>
        <begin position="22"/>
        <end position="73"/>
    </location>
</feature>
<comment type="caution">
    <text evidence="2">The sequence shown here is derived from an EMBL/GenBank/DDBJ whole genome shotgun (WGS) entry which is preliminary data.</text>
</comment>
<accession>A0A9P4PYR5</accession>
<dbReference type="OrthoDB" id="3781097at2759"/>
<proteinExistence type="predicted"/>
<reference evidence="2" key="1">
    <citation type="journal article" date="2020" name="Stud. Mycol.">
        <title>101 Dothideomycetes genomes: a test case for predicting lifestyles and emergence of pathogens.</title>
        <authorList>
            <person name="Haridas S."/>
            <person name="Albert R."/>
            <person name="Binder M."/>
            <person name="Bloem J."/>
            <person name="Labutti K."/>
            <person name="Salamov A."/>
            <person name="Andreopoulos B."/>
            <person name="Baker S."/>
            <person name="Barry K."/>
            <person name="Bills G."/>
            <person name="Bluhm B."/>
            <person name="Cannon C."/>
            <person name="Castanera R."/>
            <person name="Culley D."/>
            <person name="Daum C."/>
            <person name="Ezra D."/>
            <person name="Gonzalez J."/>
            <person name="Henrissat B."/>
            <person name="Kuo A."/>
            <person name="Liang C."/>
            <person name="Lipzen A."/>
            <person name="Lutzoni F."/>
            <person name="Magnuson J."/>
            <person name="Mondo S."/>
            <person name="Nolan M."/>
            <person name="Ohm R."/>
            <person name="Pangilinan J."/>
            <person name="Park H.-J."/>
            <person name="Ramirez L."/>
            <person name="Alfaro M."/>
            <person name="Sun H."/>
            <person name="Tritt A."/>
            <person name="Yoshinaga Y."/>
            <person name="Zwiers L.-H."/>
            <person name="Turgeon B."/>
            <person name="Goodwin S."/>
            <person name="Spatafora J."/>
            <person name="Crous P."/>
            <person name="Grigoriev I."/>
        </authorList>
    </citation>
    <scope>NUCLEOTIDE SEQUENCE</scope>
    <source>
        <strain evidence="2">CBS 690.94</strain>
    </source>
</reference>
<dbReference type="EMBL" id="MU001492">
    <property type="protein sequence ID" value="KAF2451668.1"/>
    <property type="molecule type" value="Genomic_DNA"/>
</dbReference>
<evidence type="ECO:0000313" key="3">
    <source>
        <dbReference type="Proteomes" id="UP000799764"/>
    </source>
</evidence>
<gene>
    <name evidence="2" type="ORF">P171DRAFT_478701</name>
</gene>
<name>A0A9P4PYR5_9PLEO</name>
<protein>
    <submittedName>
        <fullName evidence="2">Uncharacterized protein</fullName>
    </submittedName>
</protein>
<dbReference type="AlphaFoldDB" id="A0A9P4PYR5"/>
<dbReference type="Proteomes" id="UP000799764">
    <property type="component" value="Unassembled WGS sequence"/>
</dbReference>